<feature type="transmembrane region" description="Helical" evidence="1">
    <location>
        <begin position="12"/>
        <end position="30"/>
    </location>
</feature>
<organism evidence="2 3">
    <name type="scientific">Falsiroseomonas algicola</name>
    <dbReference type="NCBI Taxonomy" id="2716930"/>
    <lineage>
        <taxon>Bacteria</taxon>
        <taxon>Pseudomonadati</taxon>
        <taxon>Pseudomonadota</taxon>
        <taxon>Alphaproteobacteria</taxon>
        <taxon>Acetobacterales</taxon>
        <taxon>Roseomonadaceae</taxon>
        <taxon>Falsiroseomonas</taxon>
    </lineage>
</organism>
<dbReference type="Proteomes" id="UP000475385">
    <property type="component" value="Unassembled WGS sequence"/>
</dbReference>
<evidence type="ECO:0000313" key="2">
    <source>
        <dbReference type="EMBL" id="NGM22344.1"/>
    </source>
</evidence>
<sequence>MERLTALADYVIRRALGFAGLAAATLMLALSFDLALALRVGAWVAAATLLGLLIQAHRAPRRNMRHSELWALAIGHGKADDLPDRRRSEMMAAVMRERLIWHAERVAAVALVLWALDGLVLLASTLR</sequence>
<proteinExistence type="predicted"/>
<dbReference type="RefSeq" id="WP_164696235.1">
    <property type="nucleotide sequence ID" value="NZ_JAAIKB010000008.1"/>
</dbReference>
<accession>A0A6M1LRR0</accession>
<feature type="transmembrane region" description="Helical" evidence="1">
    <location>
        <begin position="36"/>
        <end position="56"/>
    </location>
</feature>
<keyword evidence="1" id="KW-0472">Membrane</keyword>
<keyword evidence="1" id="KW-1133">Transmembrane helix</keyword>
<keyword evidence="3" id="KW-1185">Reference proteome</keyword>
<comment type="caution">
    <text evidence="2">The sequence shown here is derived from an EMBL/GenBank/DDBJ whole genome shotgun (WGS) entry which is preliminary data.</text>
</comment>
<evidence type="ECO:0000313" key="3">
    <source>
        <dbReference type="Proteomes" id="UP000475385"/>
    </source>
</evidence>
<dbReference type="AlphaFoldDB" id="A0A6M1LRR0"/>
<gene>
    <name evidence="2" type="ORF">G3576_20165</name>
</gene>
<protein>
    <submittedName>
        <fullName evidence="2">Uncharacterized protein</fullName>
    </submittedName>
</protein>
<keyword evidence="1" id="KW-0812">Transmembrane</keyword>
<name>A0A6M1LRR0_9PROT</name>
<dbReference type="EMBL" id="JAAIKB010000008">
    <property type="protein sequence ID" value="NGM22344.1"/>
    <property type="molecule type" value="Genomic_DNA"/>
</dbReference>
<evidence type="ECO:0000256" key="1">
    <source>
        <dbReference type="SAM" id="Phobius"/>
    </source>
</evidence>
<reference evidence="2 3" key="1">
    <citation type="submission" date="2020-03" db="EMBL/GenBank/DDBJ databases">
        <title>Roseomonas stagni sp. nov., isolated from pond water in Japan.</title>
        <authorList>
            <person name="Furuhata K."/>
            <person name="Miyamoto H."/>
            <person name="Goto K."/>
        </authorList>
    </citation>
    <scope>NUCLEOTIDE SEQUENCE [LARGE SCALE GENOMIC DNA]</scope>
    <source>
        <strain evidence="2 3">PeD5</strain>
    </source>
</reference>
<feature type="transmembrane region" description="Helical" evidence="1">
    <location>
        <begin position="106"/>
        <end position="126"/>
    </location>
</feature>